<evidence type="ECO:0000259" key="1">
    <source>
        <dbReference type="Pfam" id="PF18352"/>
    </source>
</evidence>
<evidence type="ECO:0000313" key="3">
    <source>
        <dbReference type="Proteomes" id="UP000268696"/>
    </source>
</evidence>
<protein>
    <submittedName>
        <fullName evidence="2">Phage protein</fullName>
    </submittedName>
</protein>
<name>A0A3G7U289_9PSED</name>
<accession>A0A3G7U289</accession>
<proteinExistence type="predicted"/>
<feature type="domain" description="Phage protein Gp138 N-terminal" evidence="1">
    <location>
        <begin position="29"/>
        <end position="130"/>
    </location>
</feature>
<dbReference type="Pfam" id="PF18352">
    <property type="entry name" value="Gp138_N"/>
    <property type="match status" value="1"/>
</dbReference>
<dbReference type="EMBL" id="CP027754">
    <property type="protein sequence ID" value="AZE53484.1"/>
    <property type="molecule type" value="Genomic_DNA"/>
</dbReference>
<reference evidence="2 3" key="1">
    <citation type="submission" date="2018-03" db="EMBL/GenBank/DDBJ databases">
        <title>Diversity of phytobeneficial traits revealed by whole-genome analysis of worldwide-isolated phenazine-producing Pseudomonas spp.</title>
        <authorList>
            <person name="Biessy A."/>
            <person name="Novinscak A."/>
            <person name="Blom J."/>
            <person name="Leger G."/>
            <person name="Thomashow L.S."/>
            <person name="Cazorla F.M."/>
            <person name="Josic D."/>
            <person name="Filion M."/>
        </authorList>
    </citation>
    <scope>NUCLEOTIDE SEQUENCE [LARGE SCALE GENOMIC DNA]</scope>
    <source>
        <strain evidence="2 3">30B</strain>
    </source>
</reference>
<sequence>MNLLERIDDPEAVLSSSLQAAQSKVWTALPGIIDSFDPGAMTCTVQPAIQAFVRDEAGKLTSTDLPLLLDCPVQFPAGGGCTLTFPVKPGDECLVVFSSRCIDSWWQSGGVQTQAELRMHDLSDGFVLLGFRSQPRVIPAISLAATQLRSDDGAAFVEVNPTTHAINASTLGVASVSAQAGITLTAPLVTINGDVQVNGKLNTTGDVIAGTISLQSHRTSSVTPGSGTSGAPVP</sequence>
<dbReference type="RefSeq" id="WP_124376587.1">
    <property type="nucleotide sequence ID" value="NZ_CP027754.1"/>
</dbReference>
<dbReference type="InterPro" id="IPR041599">
    <property type="entry name" value="Gp138_N"/>
</dbReference>
<dbReference type="InterPro" id="IPR037026">
    <property type="entry name" value="Vgr_OB-fold_dom_sf"/>
</dbReference>
<evidence type="ECO:0000313" key="2">
    <source>
        <dbReference type="EMBL" id="AZE53484.1"/>
    </source>
</evidence>
<gene>
    <name evidence="2" type="ORF">C4K03_1313</name>
</gene>
<organism evidence="2 3">
    <name type="scientific">Pseudomonas synxantha</name>
    <dbReference type="NCBI Taxonomy" id="47883"/>
    <lineage>
        <taxon>Bacteria</taxon>
        <taxon>Pseudomonadati</taxon>
        <taxon>Pseudomonadota</taxon>
        <taxon>Gammaproteobacteria</taxon>
        <taxon>Pseudomonadales</taxon>
        <taxon>Pseudomonadaceae</taxon>
        <taxon>Pseudomonas</taxon>
    </lineage>
</organism>
<dbReference type="Gene3D" id="2.40.50.230">
    <property type="entry name" value="Gp5 N-terminal domain"/>
    <property type="match status" value="1"/>
</dbReference>
<dbReference type="Proteomes" id="UP000268696">
    <property type="component" value="Chromosome"/>
</dbReference>
<dbReference type="AlphaFoldDB" id="A0A3G7U289"/>